<sequence>MSSTVAPLLPDHWPQVETIYAAGIATGHATFESAPPSWAEFDSSRLREHRLVALDDRGTVLGWAAVTRVSARAVYAGVVEHSVYVAPDAQGRRVGSALLAALVASTEAAGVWTIQSSIFPENAASLALHRAAGFREVGVRRRIARMTVGPLAGQWRDTVLIERRSRHVGAD</sequence>
<evidence type="ECO:0000256" key="2">
    <source>
        <dbReference type="ARBA" id="ARBA00023315"/>
    </source>
</evidence>
<dbReference type="Gene3D" id="3.40.630.30">
    <property type="match status" value="1"/>
</dbReference>
<dbReference type="PROSITE" id="PS51186">
    <property type="entry name" value="GNAT"/>
    <property type="match status" value="1"/>
</dbReference>
<keyword evidence="2 4" id="KW-0012">Acyltransferase</keyword>
<protein>
    <submittedName>
        <fullName evidence="4">GNAT family N-acetyltransferase</fullName>
        <ecNumber evidence="4">2.3.-.-</ecNumber>
    </submittedName>
</protein>
<name>A0ABW2QA52_9MICO</name>
<comment type="caution">
    <text evidence="4">The sequence shown here is derived from an EMBL/GenBank/DDBJ whole genome shotgun (WGS) entry which is preliminary data.</text>
</comment>
<dbReference type="CDD" id="cd04301">
    <property type="entry name" value="NAT_SF"/>
    <property type="match status" value="1"/>
</dbReference>
<gene>
    <name evidence="4" type="ORF">ACFQQL_10650</name>
</gene>
<evidence type="ECO:0000256" key="1">
    <source>
        <dbReference type="ARBA" id="ARBA00022679"/>
    </source>
</evidence>
<reference evidence="5" key="1">
    <citation type="journal article" date="2019" name="Int. J. Syst. Evol. Microbiol.">
        <title>The Global Catalogue of Microorganisms (GCM) 10K type strain sequencing project: providing services to taxonomists for standard genome sequencing and annotation.</title>
        <authorList>
            <consortium name="The Broad Institute Genomics Platform"/>
            <consortium name="The Broad Institute Genome Sequencing Center for Infectious Disease"/>
            <person name="Wu L."/>
            <person name="Ma J."/>
        </authorList>
    </citation>
    <scope>NUCLEOTIDE SEQUENCE [LARGE SCALE GENOMIC DNA]</scope>
    <source>
        <strain evidence="5">JCM 1490</strain>
    </source>
</reference>
<dbReference type="InterPro" id="IPR000182">
    <property type="entry name" value="GNAT_dom"/>
</dbReference>
<dbReference type="SUPFAM" id="SSF55729">
    <property type="entry name" value="Acyl-CoA N-acyltransferases (Nat)"/>
    <property type="match status" value="1"/>
</dbReference>
<accession>A0ABW2QA52</accession>
<dbReference type="Proteomes" id="UP001596455">
    <property type="component" value="Unassembled WGS sequence"/>
</dbReference>
<dbReference type="PANTHER" id="PTHR43072">
    <property type="entry name" value="N-ACETYLTRANSFERASE"/>
    <property type="match status" value="1"/>
</dbReference>
<organism evidence="4 5">
    <name type="scientific">Georgenia alba</name>
    <dbReference type="NCBI Taxonomy" id="2233858"/>
    <lineage>
        <taxon>Bacteria</taxon>
        <taxon>Bacillati</taxon>
        <taxon>Actinomycetota</taxon>
        <taxon>Actinomycetes</taxon>
        <taxon>Micrococcales</taxon>
        <taxon>Bogoriellaceae</taxon>
        <taxon>Georgenia</taxon>
    </lineage>
</organism>
<evidence type="ECO:0000313" key="4">
    <source>
        <dbReference type="EMBL" id="MFC7405567.1"/>
    </source>
</evidence>
<keyword evidence="1 4" id="KW-0808">Transferase</keyword>
<dbReference type="RefSeq" id="WP_382394121.1">
    <property type="nucleotide sequence ID" value="NZ_JBHTCQ010000002.1"/>
</dbReference>
<dbReference type="Pfam" id="PF00583">
    <property type="entry name" value="Acetyltransf_1"/>
    <property type="match status" value="1"/>
</dbReference>
<dbReference type="PANTHER" id="PTHR43072:SF23">
    <property type="entry name" value="UPF0039 PROTEIN C11D3.02C"/>
    <property type="match status" value="1"/>
</dbReference>
<proteinExistence type="predicted"/>
<dbReference type="InterPro" id="IPR016181">
    <property type="entry name" value="Acyl_CoA_acyltransferase"/>
</dbReference>
<keyword evidence="5" id="KW-1185">Reference proteome</keyword>
<dbReference type="EMBL" id="JBHTCQ010000002">
    <property type="protein sequence ID" value="MFC7405567.1"/>
    <property type="molecule type" value="Genomic_DNA"/>
</dbReference>
<dbReference type="GO" id="GO:0016746">
    <property type="term" value="F:acyltransferase activity"/>
    <property type="evidence" value="ECO:0007669"/>
    <property type="project" value="UniProtKB-KW"/>
</dbReference>
<evidence type="ECO:0000313" key="5">
    <source>
        <dbReference type="Proteomes" id="UP001596455"/>
    </source>
</evidence>
<evidence type="ECO:0000259" key="3">
    <source>
        <dbReference type="PROSITE" id="PS51186"/>
    </source>
</evidence>
<dbReference type="EC" id="2.3.-.-" evidence="4"/>
<feature type="domain" description="N-acetyltransferase" evidence="3">
    <location>
        <begin position="3"/>
        <end position="157"/>
    </location>
</feature>